<evidence type="ECO:0000256" key="1">
    <source>
        <dbReference type="ARBA" id="ARBA00010333"/>
    </source>
</evidence>
<proteinExistence type="inferred from homology"/>
<comment type="caution">
    <text evidence="6">The sequence shown here is derived from an EMBL/GenBank/DDBJ whole genome shotgun (WGS) entry which is preliminary data.</text>
</comment>
<name>A0ABS3K2N5_9HYPH</name>
<feature type="chain" id="PRO_5047015274" evidence="4">
    <location>
        <begin position="25"/>
        <end position="342"/>
    </location>
</feature>
<protein>
    <submittedName>
        <fullName evidence="6">Amino acid ABC transporter substrate-binding protein</fullName>
    </submittedName>
</protein>
<dbReference type="Proteomes" id="UP000718278">
    <property type="component" value="Unassembled WGS sequence"/>
</dbReference>
<sequence>MKINILTAGMVFIAALTASTASFAETPSTLANVKKAGVLKCGSNGQLAGFSTIETSGKWIGMDADFCRAVAAAVLGDAEKTEFMALTSQQRFPAVQSGEINLLSHSTTATLTREASVGMLFAKPMYYDGQAFIVKKSLGVSSAKELDGASICVRPGTVTEQIIADFGRANGIKLEPVVIEQQQQVVDAFLNDRCVAFTDDSSALASVRAEQANPDDLVILPEILSKEPLSPGVRADDPRWYMIVSWVRDGLVAAEELGVTQANVDEMKSSQDPAIQRLLGASGDLGSLMGLENDWMYNAIKAVGNYGEIFERNLGGGSPLKLKRGINDQWKNGGLLYAYPLI</sequence>
<evidence type="ECO:0000256" key="4">
    <source>
        <dbReference type="SAM" id="SignalP"/>
    </source>
</evidence>
<dbReference type="RefSeq" id="WP_207489495.1">
    <property type="nucleotide sequence ID" value="NZ_JADIJS010000003.1"/>
</dbReference>
<keyword evidence="2" id="KW-0813">Transport</keyword>
<dbReference type="SMART" id="SM00062">
    <property type="entry name" value="PBPb"/>
    <property type="match status" value="1"/>
</dbReference>
<dbReference type="CDD" id="cd13692">
    <property type="entry name" value="PBP2_BztA"/>
    <property type="match status" value="1"/>
</dbReference>
<dbReference type="EMBL" id="JADIJS010000003">
    <property type="protein sequence ID" value="MBO1041164.1"/>
    <property type="molecule type" value="Genomic_DNA"/>
</dbReference>
<dbReference type="Gene3D" id="3.40.190.10">
    <property type="entry name" value="Periplasmic binding protein-like II"/>
    <property type="match status" value="2"/>
</dbReference>
<accession>A0ABS3K2N5</accession>
<dbReference type="PANTHER" id="PTHR30085">
    <property type="entry name" value="AMINO ACID ABC TRANSPORTER PERMEASE"/>
    <property type="match status" value="1"/>
</dbReference>
<evidence type="ECO:0000256" key="3">
    <source>
        <dbReference type="ARBA" id="ARBA00022729"/>
    </source>
</evidence>
<evidence type="ECO:0000313" key="7">
    <source>
        <dbReference type="Proteomes" id="UP000718278"/>
    </source>
</evidence>
<comment type="similarity">
    <text evidence="1">Belongs to the bacterial solute-binding protein 3 family.</text>
</comment>
<dbReference type="SUPFAM" id="SSF53850">
    <property type="entry name" value="Periplasmic binding protein-like II"/>
    <property type="match status" value="1"/>
</dbReference>
<dbReference type="InterPro" id="IPR051455">
    <property type="entry name" value="Bact_solute-bind_prot3"/>
</dbReference>
<dbReference type="Pfam" id="PF00497">
    <property type="entry name" value="SBP_bac_3"/>
    <property type="match status" value="1"/>
</dbReference>
<evidence type="ECO:0000256" key="2">
    <source>
        <dbReference type="ARBA" id="ARBA00022448"/>
    </source>
</evidence>
<dbReference type="InterPro" id="IPR001638">
    <property type="entry name" value="Solute-binding_3/MltF_N"/>
</dbReference>
<reference evidence="6 7" key="1">
    <citation type="submission" date="2020-10" db="EMBL/GenBank/DDBJ databases">
        <title>Genomic characterization of underground lake bacteria from Wind Cave National Park: Insight into the archetypical LuxI/LuxR and identification of LuxR solos.</title>
        <authorList>
            <person name="Wengert P.C."/>
            <person name="Savka M.A."/>
        </authorList>
    </citation>
    <scope>NUCLEOTIDE SEQUENCE [LARGE SCALE GENOMIC DNA]</scope>
    <source>
        <strain evidence="6 7">SD316</strain>
    </source>
</reference>
<feature type="signal peptide" evidence="4">
    <location>
        <begin position="1"/>
        <end position="24"/>
    </location>
</feature>
<gene>
    <name evidence="6" type="ORF">IPV26_15960</name>
</gene>
<evidence type="ECO:0000313" key="6">
    <source>
        <dbReference type="EMBL" id="MBO1041164.1"/>
    </source>
</evidence>
<dbReference type="PANTHER" id="PTHR30085:SF7">
    <property type="entry name" value="AMINO-ACID ABC TRANSPORTER-BINDING PROTEIN YHDW-RELATED"/>
    <property type="match status" value="1"/>
</dbReference>
<organism evidence="6 7">
    <name type="scientific">Brucella pituitosa</name>
    <dbReference type="NCBI Taxonomy" id="571256"/>
    <lineage>
        <taxon>Bacteria</taxon>
        <taxon>Pseudomonadati</taxon>
        <taxon>Pseudomonadota</taxon>
        <taxon>Alphaproteobacteria</taxon>
        <taxon>Hyphomicrobiales</taxon>
        <taxon>Brucellaceae</taxon>
        <taxon>Brucella/Ochrobactrum group</taxon>
        <taxon>Brucella</taxon>
    </lineage>
</organism>
<feature type="domain" description="Solute-binding protein family 3/N-terminal" evidence="5">
    <location>
        <begin position="38"/>
        <end position="267"/>
    </location>
</feature>
<evidence type="ECO:0000259" key="5">
    <source>
        <dbReference type="SMART" id="SM00062"/>
    </source>
</evidence>
<keyword evidence="7" id="KW-1185">Reference proteome</keyword>
<keyword evidence="3 4" id="KW-0732">Signal</keyword>